<organism evidence="2 3">
    <name type="scientific">Marinomonas pollencensis</name>
    <dbReference type="NCBI Taxonomy" id="491954"/>
    <lineage>
        <taxon>Bacteria</taxon>
        <taxon>Pseudomonadati</taxon>
        <taxon>Pseudomonadota</taxon>
        <taxon>Gammaproteobacteria</taxon>
        <taxon>Oceanospirillales</taxon>
        <taxon>Oceanospirillaceae</taxon>
        <taxon>Marinomonas</taxon>
    </lineage>
</organism>
<dbReference type="AlphaFoldDB" id="A0A3E0DN18"/>
<keyword evidence="1" id="KW-1133">Transmembrane helix</keyword>
<sequence length="96" mass="9778">MAKPEVVYVTANNAGNSAGIFACVLAALGIFTLSVVFVPLAAIVAICGLVSAILQVNVSGIGLNLFAWLLIVVGIVTSPVLIAFMLMLGGILHLTP</sequence>
<protein>
    <submittedName>
        <fullName evidence="2">Uncharacterized protein</fullName>
    </submittedName>
</protein>
<dbReference type="OrthoDB" id="6106695at2"/>
<feature type="transmembrane region" description="Helical" evidence="1">
    <location>
        <begin position="20"/>
        <end position="53"/>
    </location>
</feature>
<dbReference type="EMBL" id="QUNG01000007">
    <property type="protein sequence ID" value="REG82897.1"/>
    <property type="molecule type" value="Genomic_DNA"/>
</dbReference>
<dbReference type="PROSITE" id="PS51257">
    <property type="entry name" value="PROKAR_LIPOPROTEIN"/>
    <property type="match status" value="1"/>
</dbReference>
<dbReference type="RefSeq" id="WP_115897905.1">
    <property type="nucleotide sequence ID" value="NZ_QUNG01000007.1"/>
</dbReference>
<feature type="transmembrane region" description="Helical" evidence="1">
    <location>
        <begin position="65"/>
        <end position="92"/>
    </location>
</feature>
<keyword evidence="1" id="KW-0472">Membrane</keyword>
<evidence type="ECO:0000256" key="1">
    <source>
        <dbReference type="SAM" id="Phobius"/>
    </source>
</evidence>
<reference evidence="2 3" key="1">
    <citation type="submission" date="2018-08" db="EMBL/GenBank/DDBJ databases">
        <title>Genomic Encyclopedia of Type Strains, Phase III (KMG-III): the genomes of soil and plant-associated and newly described type strains.</title>
        <authorList>
            <person name="Whitman W."/>
        </authorList>
    </citation>
    <scope>NUCLEOTIDE SEQUENCE [LARGE SCALE GENOMIC DNA]</scope>
    <source>
        <strain evidence="2 3">CECT 7375</strain>
    </source>
</reference>
<gene>
    <name evidence="2" type="ORF">DFP81_10771</name>
</gene>
<name>A0A3E0DN18_9GAMM</name>
<proteinExistence type="predicted"/>
<evidence type="ECO:0000313" key="3">
    <source>
        <dbReference type="Proteomes" id="UP000256542"/>
    </source>
</evidence>
<keyword evidence="3" id="KW-1185">Reference proteome</keyword>
<keyword evidence="1" id="KW-0812">Transmembrane</keyword>
<evidence type="ECO:0000313" key="2">
    <source>
        <dbReference type="EMBL" id="REG82897.1"/>
    </source>
</evidence>
<accession>A0A3E0DN18</accession>
<comment type="caution">
    <text evidence="2">The sequence shown here is derived from an EMBL/GenBank/DDBJ whole genome shotgun (WGS) entry which is preliminary data.</text>
</comment>
<dbReference type="Proteomes" id="UP000256542">
    <property type="component" value="Unassembled WGS sequence"/>
</dbReference>